<evidence type="ECO:0000256" key="7">
    <source>
        <dbReference type="SAM" id="SignalP"/>
    </source>
</evidence>
<evidence type="ECO:0000313" key="11">
    <source>
        <dbReference type="Proteomes" id="UP000315112"/>
    </source>
</evidence>
<evidence type="ECO:0000256" key="1">
    <source>
        <dbReference type="ARBA" id="ARBA00010718"/>
    </source>
</evidence>
<dbReference type="Pfam" id="PF00194">
    <property type="entry name" value="Carb_anhydrase"/>
    <property type="match status" value="1"/>
</dbReference>
<keyword evidence="3" id="KW-0479">Metal-binding</keyword>
<comment type="catalytic activity">
    <reaction evidence="6">
        <text>hydrogencarbonate + H(+) = CO2 + H2O</text>
        <dbReference type="Rhea" id="RHEA:10748"/>
        <dbReference type="ChEBI" id="CHEBI:15377"/>
        <dbReference type="ChEBI" id="CHEBI:15378"/>
        <dbReference type="ChEBI" id="CHEBI:16526"/>
        <dbReference type="ChEBI" id="CHEBI:17544"/>
        <dbReference type="EC" id="4.2.1.1"/>
    </reaction>
</comment>
<comment type="similarity">
    <text evidence="1">Belongs to the alpha-carbonic anhydrase family.</text>
</comment>
<dbReference type="InterPro" id="IPR023561">
    <property type="entry name" value="Carbonic_anhydrase_a-class"/>
</dbReference>
<keyword evidence="5" id="KW-0456">Lyase</keyword>
<keyword evidence="7" id="KW-0732">Signal</keyword>
<dbReference type="GO" id="GO:0004089">
    <property type="term" value="F:carbonate dehydratase activity"/>
    <property type="evidence" value="ECO:0007669"/>
    <property type="project" value="UniProtKB-EC"/>
</dbReference>
<feature type="domain" description="Alpha-carbonic anhydrase" evidence="8">
    <location>
        <begin position="27"/>
        <end position="248"/>
    </location>
</feature>
<evidence type="ECO:0000256" key="5">
    <source>
        <dbReference type="ARBA" id="ARBA00023239"/>
    </source>
</evidence>
<evidence type="ECO:0000259" key="8">
    <source>
        <dbReference type="PROSITE" id="PS51144"/>
    </source>
</evidence>
<gene>
    <name evidence="9" type="ORF">GO485_19615</name>
    <name evidence="10" type="ORF">IP92_03619</name>
</gene>
<evidence type="ECO:0000313" key="12">
    <source>
        <dbReference type="Proteomes" id="UP000437862"/>
    </source>
</evidence>
<name>A0A562PLP8_9BURK</name>
<evidence type="ECO:0000256" key="3">
    <source>
        <dbReference type="ARBA" id="ARBA00022723"/>
    </source>
</evidence>
<evidence type="ECO:0000256" key="2">
    <source>
        <dbReference type="ARBA" id="ARBA00012925"/>
    </source>
</evidence>
<organism evidence="10 11">
    <name type="scientific">Pseudoduganella flava</name>
    <dbReference type="NCBI Taxonomy" id="871742"/>
    <lineage>
        <taxon>Bacteria</taxon>
        <taxon>Pseudomonadati</taxon>
        <taxon>Pseudomonadota</taxon>
        <taxon>Betaproteobacteria</taxon>
        <taxon>Burkholderiales</taxon>
        <taxon>Oxalobacteraceae</taxon>
        <taxon>Telluria group</taxon>
        <taxon>Pseudoduganella</taxon>
    </lineage>
</organism>
<reference evidence="9 12" key="3">
    <citation type="submission" date="2019-12" db="EMBL/GenBank/DDBJ databases">
        <title>Draft Genome Sequences of Six Type Strains of the Genus Massilia.</title>
        <authorList>
            <person name="Miess H."/>
            <person name="Frediansyah A."/>
            <person name="Goeker M."/>
            <person name="Gross H."/>
        </authorList>
    </citation>
    <scope>NUCLEOTIDE SEQUENCE [LARGE SCALE GENOMIC DNA]</scope>
    <source>
        <strain evidence="9 12">DSM 26639</strain>
    </source>
</reference>
<dbReference type="Proteomes" id="UP000315112">
    <property type="component" value="Unassembled WGS sequence"/>
</dbReference>
<evidence type="ECO:0000313" key="9">
    <source>
        <dbReference type="EMBL" id="QGZ41054.1"/>
    </source>
</evidence>
<dbReference type="RefSeq" id="WP_145877572.1">
    <property type="nucleotide sequence ID" value="NZ_CP046904.1"/>
</dbReference>
<dbReference type="SUPFAM" id="SSF51069">
    <property type="entry name" value="Carbonic anhydrase"/>
    <property type="match status" value="1"/>
</dbReference>
<dbReference type="GO" id="GO:0008270">
    <property type="term" value="F:zinc ion binding"/>
    <property type="evidence" value="ECO:0007669"/>
    <property type="project" value="InterPro"/>
</dbReference>
<reference evidence="10" key="2">
    <citation type="submission" date="2019-07" db="EMBL/GenBank/DDBJ databases">
        <authorList>
            <person name="Whitman W."/>
            <person name="Huntemann M."/>
            <person name="Clum A."/>
            <person name="Pillay M."/>
            <person name="Palaniappan K."/>
            <person name="Varghese N."/>
            <person name="Mikhailova N."/>
            <person name="Stamatis D."/>
            <person name="Reddy T."/>
            <person name="Daum C."/>
            <person name="Shapiro N."/>
            <person name="Ivanova N."/>
            <person name="Kyrpides N."/>
            <person name="Woyke T."/>
        </authorList>
    </citation>
    <scope>NUCLEOTIDE SEQUENCE</scope>
    <source>
        <strain evidence="10">CGMCC 1.10685</strain>
    </source>
</reference>
<dbReference type="SMART" id="SM01057">
    <property type="entry name" value="Carb_anhydrase"/>
    <property type="match status" value="1"/>
</dbReference>
<dbReference type="Proteomes" id="UP000437862">
    <property type="component" value="Chromosome"/>
</dbReference>
<accession>A0A562PLP8</accession>
<feature type="chain" id="PRO_5044617826" description="carbonic anhydrase" evidence="7">
    <location>
        <begin position="24"/>
        <end position="248"/>
    </location>
</feature>
<dbReference type="Gene3D" id="3.10.200.10">
    <property type="entry name" value="Alpha carbonic anhydrase"/>
    <property type="match status" value="1"/>
</dbReference>
<dbReference type="CDD" id="cd03124">
    <property type="entry name" value="alpha_CA_prokaryotic_like"/>
    <property type="match status" value="1"/>
</dbReference>
<dbReference type="PROSITE" id="PS51144">
    <property type="entry name" value="ALPHA_CA_2"/>
    <property type="match status" value="1"/>
</dbReference>
<feature type="signal peptide" evidence="7">
    <location>
        <begin position="1"/>
        <end position="23"/>
    </location>
</feature>
<dbReference type="PANTHER" id="PTHR18952:SF265">
    <property type="entry name" value="CARBONIC ANHYDRASE"/>
    <property type="match status" value="1"/>
</dbReference>
<dbReference type="EMBL" id="VLKW01000007">
    <property type="protein sequence ID" value="TWI45243.1"/>
    <property type="molecule type" value="Genomic_DNA"/>
</dbReference>
<dbReference type="EC" id="4.2.1.1" evidence="2"/>
<dbReference type="OrthoDB" id="5327615at2"/>
<sequence length="248" mass="26330">MKVKLMMVAAALAAAAATSGAQAADAAHWEYKGKAGASHWGELEPDFSACKLGKAQSPIDIRHPKAGPAAPIDFGYTPSAAEIVNNGHTVQVNLPAGGTVHLPGGDYKLVQFHFHTPSEEAINGKHYPLVAHLVHKNDAGELAVVAVLFKQGKENAALKPVFAGLPGTGEKHPLDGDFDAAALLPTDHAYYAYMGSLTTPPCSEGVHWQILKQPVEISKAQLAAFRKLYRMNARPVQPLNGRDVEVHG</sequence>
<dbReference type="PANTHER" id="PTHR18952">
    <property type="entry name" value="CARBONIC ANHYDRASE"/>
    <property type="match status" value="1"/>
</dbReference>
<proteinExistence type="inferred from homology"/>
<keyword evidence="12" id="KW-1185">Reference proteome</keyword>
<dbReference type="InterPro" id="IPR001148">
    <property type="entry name" value="CA_dom"/>
</dbReference>
<dbReference type="InterPro" id="IPR041891">
    <property type="entry name" value="Alpha_CA_prokaryot-like"/>
</dbReference>
<evidence type="ECO:0000256" key="4">
    <source>
        <dbReference type="ARBA" id="ARBA00022833"/>
    </source>
</evidence>
<evidence type="ECO:0000313" key="10">
    <source>
        <dbReference type="EMBL" id="TWI45243.1"/>
    </source>
</evidence>
<dbReference type="EMBL" id="CP046904">
    <property type="protein sequence ID" value="QGZ41054.1"/>
    <property type="molecule type" value="Genomic_DNA"/>
</dbReference>
<dbReference type="InterPro" id="IPR036398">
    <property type="entry name" value="CA_dom_sf"/>
</dbReference>
<evidence type="ECO:0000256" key="6">
    <source>
        <dbReference type="ARBA" id="ARBA00048348"/>
    </source>
</evidence>
<protein>
    <recommendedName>
        <fullName evidence="2">carbonic anhydrase</fullName>
        <ecNumber evidence="2">4.2.1.1</ecNumber>
    </recommendedName>
</protein>
<reference evidence="10 11" key="1">
    <citation type="journal article" date="2015" name="Stand. Genomic Sci.">
        <title>Genomic Encyclopedia of Bacterial and Archaeal Type Strains, Phase III: the genomes of soil and plant-associated and newly described type strains.</title>
        <authorList>
            <person name="Whitman W.B."/>
            <person name="Woyke T."/>
            <person name="Klenk H.P."/>
            <person name="Zhou Y."/>
            <person name="Lilburn T.G."/>
            <person name="Beck B.J."/>
            <person name="De Vos P."/>
            <person name="Vandamme P."/>
            <person name="Eisen J.A."/>
            <person name="Garrity G."/>
            <person name="Hugenholtz P."/>
            <person name="Kyrpides N.C."/>
        </authorList>
    </citation>
    <scope>NUCLEOTIDE SEQUENCE [LARGE SCALE GENOMIC DNA]</scope>
    <source>
        <strain evidence="10 11">CGMCC 1.10685</strain>
    </source>
</reference>
<dbReference type="AlphaFoldDB" id="A0A562PLP8"/>
<keyword evidence="4" id="KW-0862">Zinc</keyword>